<reference evidence="2 3" key="1">
    <citation type="submission" date="2019-08" db="EMBL/GenBank/DDBJ databases">
        <title>Pedobacter sp. nov., isolated from Han river, South Korea.</title>
        <authorList>
            <person name="Lee D.-H."/>
            <person name="Kim Y.-S."/>
            <person name="Hwang E.-M."/>
            <person name="Le Tran T.C."/>
            <person name="Cha C.-J."/>
        </authorList>
    </citation>
    <scope>NUCLEOTIDE SEQUENCE [LARGE SCALE GENOMIC DNA]</scope>
    <source>
        <strain evidence="2 3">CJ43</strain>
    </source>
</reference>
<proteinExistence type="predicted"/>
<name>A0A5C0VP92_9SPHI</name>
<organism evidence="2 3">
    <name type="scientific">Pedobacter aquae</name>
    <dbReference type="NCBI Taxonomy" id="2605747"/>
    <lineage>
        <taxon>Bacteria</taxon>
        <taxon>Pseudomonadati</taxon>
        <taxon>Bacteroidota</taxon>
        <taxon>Sphingobacteriia</taxon>
        <taxon>Sphingobacteriales</taxon>
        <taxon>Sphingobacteriaceae</taxon>
        <taxon>Pedobacter</taxon>
    </lineage>
</organism>
<keyword evidence="1" id="KW-0732">Signal</keyword>
<keyword evidence="3" id="KW-1185">Reference proteome</keyword>
<evidence type="ECO:0008006" key="4">
    <source>
        <dbReference type="Google" id="ProtNLM"/>
    </source>
</evidence>
<evidence type="ECO:0000313" key="3">
    <source>
        <dbReference type="Proteomes" id="UP000323653"/>
    </source>
</evidence>
<evidence type="ECO:0000256" key="1">
    <source>
        <dbReference type="SAM" id="SignalP"/>
    </source>
</evidence>
<evidence type="ECO:0000313" key="2">
    <source>
        <dbReference type="EMBL" id="QEK53150.1"/>
    </source>
</evidence>
<accession>A0A5C0VP92</accession>
<gene>
    <name evidence="2" type="ORF">FYC62_16785</name>
</gene>
<protein>
    <recommendedName>
        <fullName evidence="4">LTXXQ motif family protein</fullName>
    </recommendedName>
</protein>
<dbReference type="RefSeq" id="WP_149075776.1">
    <property type="nucleotide sequence ID" value="NZ_CP043329.1"/>
</dbReference>
<feature type="signal peptide" evidence="1">
    <location>
        <begin position="1"/>
        <end position="20"/>
    </location>
</feature>
<feature type="chain" id="PRO_5022849466" description="LTXXQ motif family protein" evidence="1">
    <location>
        <begin position="21"/>
        <end position="130"/>
    </location>
</feature>
<dbReference type="Proteomes" id="UP000323653">
    <property type="component" value="Chromosome"/>
</dbReference>
<sequence length="130" mass="14383">MKRIFLSVIFALTIVCAVQAQEAKPAMSKEQAAALKEARAKEEQEIFAKSGLTDADIVQVKAISKEIDQKVREVKKEQISEEDQKAKLKVLSAERKEKIIAAIGEAKYKAWQQERKAVADAKKAAAPTTN</sequence>
<dbReference type="EMBL" id="CP043329">
    <property type="protein sequence ID" value="QEK53150.1"/>
    <property type="molecule type" value="Genomic_DNA"/>
</dbReference>
<dbReference type="AlphaFoldDB" id="A0A5C0VP92"/>
<dbReference type="KEGG" id="pej:FYC62_16785"/>